<dbReference type="InterPro" id="IPR027434">
    <property type="entry name" value="Homing_endonucl"/>
</dbReference>
<organism evidence="2 3">
    <name type="scientific">Sclerotinia sclerotiorum (strain ATCC 18683 / 1980 / Ss-1)</name>
    <name type="common">White mold</name>
    <name type="synonym">Whetzelinia sclerotiorum</name>
    <dbReference type="NCBI Taxonomy" id="665079"/>
    <lineage>
        <taxon>Eukaryota</taxon>
        <taxon>Fungi</taxon>
        <taxon>Dikarya</taxon>
        <taxon>Ascomycota</taxon>
        <taxon>Pezizomycotina</taxon>
        <taxon>Leotiomycetes</taxon>
        <taxon>Helotiales</taxon>
        <taxon>Sclerotiniaceae</taxon>
        <taxon>Sclerotinia</taxon>
    </lineage>
</organism>
<dbReference type="InterPro" id="IPR004860">
    <property type="entry name" value="LAGLIDADG_dom"/>
</dbReference>
<dbReference type="Proteomes" id="UP000001312">
    <property type="component" value="Mitochondrion MT"/>
</dbReference>
<dbReference type="GeneID" id="33195515"/>
<dbReference type="GO" id="GO:0004519">
    <property type="term" value="F:endonuclease activity"/>
    <property type="evidence" value="ECO:0007669"/>
    <property type="project" value="UniProtKB-KW"/>
</dbReference>
<dbReference type="InParanoid" id="A0A0K0PSV7"/>
<evidence type="ECO:0000313" key="2">
    <source>
        <dbReference type="EMBL" id="AKQ53291.1"/>
    </source>
</evidence>
<keyword evidence="3" id="KW-1185">Reference proteome</keyword>
<keyword evidence="2" id="KW-0378">Hydrolase</keyword>
<sequence>MMMKRKEHITQGGLLTILSLRASLNLGLSEALKTAFPNIIPVIRPKVDNIAVPHGEWLAGFTSGEGCFFVFVSKSLTHALGFRAQLVFQITQHPRDKILIESLISYLGCGRLVTSSDGKVQFRVEKFSDNSDKILGFLGSHKIRGVKFEDFKDWSAVAKLMRDGGIWLQKGWIIL</sequence>
<name>A0A0K0PSV7_SCLS1</name>
<feature type="domain" description="Homing endonuclease LAGLIDADG" evidence="1">
    <location>
        <begin position="58"/>
        <end position="156"/>
    </location>
</feature>
<keyword evidence="2" id="KW-0496">Mitochondrion</keyword>
<protein>
    <submittedName>
        <fullName evidence="2">Laglidadg endonuclease</fullName>
    </submittedName>
</protein>
<dbReference type="InterPro" id="IPR051289">
    <property type="entry name" value="LAGLIDADG_Endonuclease"/>
</dbReference>
<dbReference type="GO" id="GO:0005739">
    <property type="term" value="C:mitochondrion"/>
    <property type="evidence" value="ECO:0007669"/>
    <property type="project" value="UniProtKB-ARBA"/>
</dbReference>
<keyword evidence="2" id="KW-0255">Endonuclease</keyword>
<geneLocation type="mitochondrion" evidence="2"/>
<dbReference type="Pfam" id="PF00961">
    <property type="entry name" value="LAGLIDADG_1"/>
    <property type="match status" value="1"/>
</dbReference>
<evidence type="ECO:0000259" key="1">
    <source>
        <dbReference type="Pfam" id="PF00961"/>
    </source>
</evidence>
<dbReference type="PANTHER" id="PTHR36181">
    <property type="entry name" value="INTRON-ENCODED ENDONUCLEASE AI3-RELATED"/>
    <property type="match status" value="1"/>
</dbReference>
<accession>A0A0K0PSV7</accession>
<reference evidence="2 3" key="1">
    <citation type="submission" date="2015-07" db="EMBL/GenBank/DDBJ databases">
        <title>The Genome Sequence of Sclerotinia sclerotiorum 1980 mitochondrion.</title>
        <authorList>
            <consortium name="The Broad Institute Genome Sequencing Platform"/>
            <person name="Cuomo C."/>
            <person name="Chen Z."/>
            <person name="Haas B."/>
            <person name="Koehrsen M."/>
            <person name="Young S.K."/>
            <person name="Zeng Q."/>
            <person name="Alvarado L."/>
            <person name="Berlin A."/>
            <person name="Borenstein D."/>
            <person name="Engels R."/>
            <person name="Freedman E."/>
            <person name="Gellesch M."/>
            <person name="Goldberg J."/>
            <person name="Griggs A."/>
            <person name="Gujja S."/>
            <person name="Heiman D."/>
            <person name="Hepburn T."/>
            <person name="Howarth C."/>
            <person name="Jen D."/>
            <person name="Larson L."/>
            <person name="Lewis B."/>
            <person name="Mehta T."/>
            <person name="Park D."/>
            <person name="Pearson M."/>
            <person name="Roberts A."/>
            <person name="Saif S."/>
            <person name="Shea T."/>
            <person name="Shenoy N."/>
            <person name="Sisk P."/>
            <person name="Stolte C."/>
            <person name="Sykes S."/>
            <person name="Walk T."/>
            <person name="White J."/>
            <person name="Yandava C."/>
            <person name="Dickman M.B."/>
            <person name="Kohn L."/>
            <person name="Rollins J."/>
            <person name="Nusbaum C."/>
            <person name="Birren B."/>
        </authorList>
    </citation>
    <scope>NUCLEOTIDE SEQUENCE [LARGE SCALE GENOMIC DNA]</scope>
    <source>
        <strain evidence="3">ATCC 18683 / 1980 / Ss-1</strain>
    </source>
</reference>
<evidence type="ECO:0000313" key="3">
    <source>
        <dbReference type="Proteomes" id="UP000001312"/>
    </source>
</evidence>
<dbReference type="AlphaFoldDB" id="A0A0K0PSV7"/>
<gene>
    <name evidence="2" type="ORF">SS1G_20001</name>
</gene>
<dbReference type="FunFam" id="3.10.28.10:FF:000010">
    <property type="entry name" value="LAGLIDADG homing endonuclease I-LtrII"/>
    <property type="match status" value="1"/>
</dbReference>
<dbReference type="KEGG" id="ssl:SS1G_20001"/>
<keyword evidence="2" id="KW-0540">Nuclease</keyword>
<dbReference type="RefSeq" id="YP_009389048.1">
    <property type="nucleotide sequence ID" value="NC_035155.1"/>
</dbReference>
<dbReference type="SUPFAM" id="SSF55608">
    <property type="entry name" value="Homing endonucleases"/>
    <property type="match status" value="1"/>
</dbReference>
<dbReference type="Gene3D" id="3.10.28.10">
    <property type="entry name" value="Homing endonucleases"/>
    <property type="match status" value="1"/>
</dbReference>
<proteinExistence type="predicted"/>
<dbReference type="EMBL" id="KT283062">
    <property type="protein sequence ID" value="AKQ53291.1"/>
    <property type="molecule type" value="Genomic_DNA"/>
</dbReference>
<dbReference type="PANTHER" id="PTHR36181:SF4">
    <property type="entry name" value="LAGLIDADG ENDONUCLEASE"/>
    <property type="match status" value="1"/>
</dbReference>